<name>A0A6J5DA50_9BURK</name>
<organism evidence="1 2">
    <name type="scientific">Burkholderia paludis</name>
    <dbReference type="NCBI Taxonomy" id="1506587"/>
    <lineage>
        <taxon>Bacteria</taxon>
        <taxon>Pseudomonadati</taxon>
        <taxon>Pseudomonadota</taxon>
        <taxon>Betaproteobacteria</taxon>
        <taxon>Burkholderiales</taxon>
        <taxon>Burkholderiaceae</taxon>
        <taxon>Burkholderia</taxon>
        <taxon>Burkholderia cepacia complex</taxon>
    </lineage>
</organism>
<evidence type="ECO:0000313" key="2">
    <source>
        <dbReference type="Proteomes" id="UP000494330"/>
    </source>
</evidence>
<protein>
    <submittedName>
        <fullName evidence="1">Uncharacterized protein</fullName>
    </submittedName>
</protein>
<dbReference type="Proteomes" id="UP000494330">
    <property type="component" value="Unassembled WGS sequence"/>
</dbReference>
<accession>A0A6J5DA50</accession>
<gene>
    <name evidence="1" type="ORF">BPA30113_00184</name>
</gene>
<evidence type="ECO:0000313" key="1">
    <source>
        <dbReference type="EMBL" id="VWB10387.1"/>
    </source>
</evidence>
<dbReference type="EMBL" id="CABVQD010000001">
    <property type="protein sequence ID" value="VWB10387.1"/>
    <property type="molecule type" value="Genomic_DNA"/>
</dbReference>
<keyword evidence="2" id="KW-1185">Reference proteome</keyword>
<reference evidence="1 2" key="1">
    <citation type="submission" date="2019-09" db="EMBL/GenBank/DDBJ databases">
        <authorList>
            <person name="Depoorter E."/>
        </authorList>
    </citation>
    <scope>NUCLEOTIDE SEQUENCE [LARGE SCALE GENOMIC DNA]</scope>
    <source>
        <strain evidence="1">LMG 30113</strain>
    </source>
</reference>
<proteinExistence type="predicted"/>
<dbReference type="AlphaFoldDB" id="A0A6J5DA50"/>
<sequence>MAVQHGRRRELPNACSGVAHLRSVLMEAGFQAFTDGGVFQIDGKTPNYQLVQSMSGVSQRTSVQTVWNNDHKLQFYGEYWICSFTFSADEPLYAFQADPGVGVALWDTTSADGSGRLFTVRLITTQQATVRLFVFSKVPVSSSKFGLQVFDENESLIADAASPFYRVLDVIQEGYLGNDLGWVVAGAPSPSDLSRSYGRPVLISALWSSHYIWGSSNSNQRLWDILEIGMVWVTGDTVSWGTRLFNGGRSPNVATFRECWRTRFMVLDGTGIV</sequence>